<organism evidence="1">
    <name type="scientific">Desulfobacca acetoxidans</name>
    <dbReference type="NCBI Taxonomy" id="60893"/>
    <lineage>
        <taxon>Bacteria</taxon>
        <taxon>Pseudomonadati</taxon>
        <taxon>Thermodesulfobacteriota</taxon>
        <taxon>Desulfobaccia</taxon>
        <taxon>Desulfobaccales</taxon>
        <taxon>Desulfobaccaceae</taxon>
        <taxon>Desulfobacca</taxon>
    </lineage>
</organism>
<name>A0A7V4G863_9BACT</name>
<evidence type="ECO:0008006" key="2">
    <source>
        <dbReference type="Google" id="ProtNLM"/>
    </source>
</evidence>
<reference evidence="1" key="1">
    <citation type="journal article" date="2020" name="mSystems">
        <title>Genome- and Community-Level Interaction Insights into Carbon Utilization and Element Cycling Functions of Hydrothermarchaeota in Hydrothermal Sediment.</title>
        <authorList>
            <person name="Zhou Z."/>
            <person name="Liu Y."/>
            <person name="Xu W."/>
            <person name="Pan J."/>
            <person name="Luo Z.H."/>
            <person name="Li M."/>
        </authorList>
    </citation>
    <scope>NUCLEOTIDE SEQUENCE [LARGE SCALE GENOMIC DNA]</scope>
    <source>
        <strain evidence="1">SpSt-548</strain>
    </source>
</reference>
<comment type="caution">
    <text evidence="1">The sequence shown here is derived from an EMBL/GenBank/DDBJ whole genome shotgun (WGS) entry which is preliminary data.</text>
</comment>
<proteinExistence type="predicted"/>
<protein>
    <recommendedName>
        <fullName evidence="2">Histidine kinase</fullName>
    </recommendedName>
</protein>
<sequence>MERQKDRDKFVDLAEKRVSKAIKDIRLIGNLSNKSNYSYTDEDVRKIIRALEGEVKKLKQRFETHGASEEIVFKL</sequence>
<evidence type="ECO:0000313" key="1">
    <source>
        <dbReference type="EMBL" id="HGS05152.1"/>
    </source>
</evidence>
<dbReference type="EMBL" id="DSXI01000316">
    <property type="protein sequence ID" value="HGS05152.1"/>
    <property type="molecule type" value="Genomic_DNA"/>
</dbReference>
<dbReference type="AlphaFoldDB" id="A0A7V4G863"/>
<accession>A0A7V4G863</accession>
<gene>
    <name evidence="1" type="ORF">ENT08_05345</name>
</gene>